<gene>
    <name evidence="2" type="ORF">GOBAR_AA18789</name>
</gene>
<accession>A0A2P5XEU8</accession>
<sequence>MFSSHSLQSLELMGMVPLVFYHFVTPKLESVHPIFYVMVCSKNFTGSSNRMGLGSWEIMFRKVVISSYSRVYTQCFRKDGSLYTATPIDPVFIMLPLFKDARMKKGDDPGKFRQLDEILFVNDYPGYQQLFSIARDCMEIVCESKEIGSTKFFRLDDKMVFAWLHYKVCQLKQTLRALDQNYAAREEKDTLNLPEAKRIAADIEVCPSAIESPVGSSNFSQYMMTTVSLGGKAISPRDCIYGIVIIVCSAHKYVPDQLISVVTGIGKNTSEKKTGRNVKQAKKAKVETESRNIKEMFTRASRRRN</sequence>
<dbReference type="Pfam" id="PF09468">
    <property type="entry name" value="RNase_H2-Ydr279"/>
    <property type="match status" value="1"/>
</dbReference>
<evidence type="ECO:0000259" key="1">
    <source>
        <dbReference type="Pfam" id="PF09468"/>
    </source>
</evidence>
<dbReference type="InterPro" id="IPR019024">
    <property type="entry name" value="RNase_H2_suB_wHTH"/>
</dbReference>
<dbReference type="GO" id="GO:0006401">
    <property type="term" value="P:RNA catabolic process"/>
    <property type="evidence" value="ECO:0007669"/>
    <property type="project" value="TreeGrafter"/>
</dbReference>
<protein>
    <recommendedName>
        <fullName evidence="1">Ribonuclease H2 subunit B wHTH domain-containing protein</fullName>
    </recommendedName>
</protein>
<dbReference type="Gene3D" id="1.10.20.120">
    <property type="match status" value="1"/>
</dbReference>
<dbReference type="OrthoDB" id="29098at2759"/>
<dbReference type="InterPro" id="IPR040456">
    <property type="entry name" value="RNase_H2_suB"/>
</dbReference>
<dbReference type="Proteomes" id="UP000239757">
    <property type="component" value="Unassembled WGS sequence"/>
</dbReference>
<evidence type="ECO:0000313" key="2">
    <source>
        <dbReference type="EMBL" id="PPS01873.1"/>
    </source>
</evidence>
<dbReference type="CDD" id="cd09270">
    <property type="entry name" value="RNase_H2-B"/>
    <property type="match status" value="1"/>
</dbReference>
<name>A0A2P5XEU8_GOSBA</name>
<evidence type="ECO:0000313" key="3">
    <source>
        <dbReference type="Proteomes" id="UP000239757"/>
    </source>
</evidence>
<dbReference type="PANTHER" id="PTHR13383">
    <property type="entry name" value="RIBONUCLEASE H2 SUBUNIT B"/>
    <property type="match status" value="1"/>
</dbReference>
<dbReference type="GO" id="GO:0032299">
    <property type="term" value="C:ribonuclease H2 complex"/>
    <property type="evidence" value="ECO:0007669"/>
    <property type="project" value="InterPro"/>
</dbReference>
<dbReference type="GO" id="GO:0005654">
    <property type="term" value="C:nucleoplasm"/>
    <property type="evidence" value="ECO:0007669"/>
    <property type="project" value="TreeGrafter"/>
</dbReference>
<dbReference type="EMBL" id="KZ665033">
    <property type="protein sequence ID" value="PPS01873.1"/>
    <property type="molecule type" value="Genomic_DNA"/>
</dbReference>
<feature type="domain" description="Ribonuclease H2 subunit B wHTH" evidence="1">
    <location>
        <begin position="92"/>
        <end position="182"/>
    </location>
</feature>
<reference evidence="2 3" key="1">
    <citation type="submission" date="2015-01" db="EMBL/GenBank/DDBJ databases">
        <title>Genome of allotetraploid Gossypium barbadense reveals genomic plasticity and fiber elongation in cotton evolution.</title>
        <authorList>
            <person name="Chen X."/>
            <person name="Liu X."/>
            <person name="Zhao B."/>
            <person name="Zheng H."/>
            <person name="Hu Y."/>
            <person name="Lu G."/>
            <person name="Yang C."/>
            <person name="Chen J."/>
            <person name="Shan C."/>
            <person name="Zhang L."/>
            <person name="Zhou Y."/>
            <person name="Wang L."/>
            <person name="Guo W."/>
            <person name="Bai Y."/>
            <person name="Ruan J."/>
            <person name="Shangguan X."/>
            <person name="Mao Y."/>
            <person name="Jiang J."/>
            <person name="Zhu Y."/>
            <person name="Lei J."/>
            <person name="Kang H."/>
            <person name="Chen S."/>
            <person name="He X."/>
            <person name="Wang R."/>
            <person name="Wang Y."/>
            <person name="Chen J."/>
            <person name="Wang L."/>
            <person name="Yu S."/>
            <person name="Wang B."/>
            <person name="Wei J."/>
            <person name="Song S."/>
            <person name="Lu X."/>
            <person name="Gao Z."/>
            <person name="Gu W."/>
            <person name="Deng X."/>
            <person name="Ma D."/>
            <person name="Wang S."/>
            <person name="Liang W."/>
            <person name="Fang L."/>
            <person name="Cai C."/>
            <person name="Zhu X."/>
            <person name="Zhou B."/>
            <person name="Zhang Y."/>
            <person name="Chen Z."/>
            <person name="Xu S."/>
            <person name="Zhu R."/>
            <person name="Wang S."/>
            <person name="Zhang T."/>
            <person name="Zhao G."/>
        </authorList>
    </citation>
    <scope>NUCLEOTIDE SEQUENCE [LARGE SCALE GENOMIC DNA]</scope>
    <source>
        <strain evidence="3">cv. Xinhai21</strain>
        <tissue evidence="2">Leaf</tissue>
    </source>
</reference>
<dbReference type="PANTHER" id="PTHR13383:SF11">
    <property type="entry name" value="RIBONUCLEASE H2 SUBUNIT B"/>
    <property type="match status" value="1"/>
</dbReference>
<dbReference type="AlphaFoldDB" id="A0A2P5XEU8"/>
<proteinExistence type="predicted"/>
<organism evidence="2 3">
    <name type="scientific">Gossypium barbadense</name>
    <name type="common">Sea Island cotton</name>
    <name type="synonym">Hibiscus barbadensis</name>
    <dbReference type="NCBI Taxonomy" id="3634"/>
    <lineage>
        <taxon>Eukaryota</taxon>
        <taxon>Viridiplantae</taxon>
        <taxon>Streptophyta</taxon>
        <taxon>Embryophyta</taxon>
        <taxon>Tracheophyta</taxon>
        <taxon>Spermatophyta</taxon>
        <taxon>Magnoliopsida</taxon>
        <taxon>eudicotyledons</taxon>
        <taxon>Gunneridae</taxon>
        <taxon>Pentapetalae</taxon>
        <taxon>rosids</taxon>
        <taxon>malvids</taxon>
        <taxon>Malvales</taxon>
        <taxon>Malvaceae</taxon>
        <taxon>Malvoideae</taxon>
        <taxon>Gossypium</taxon>
    </lineage>
</organism>